<gene>
    <name evidence="14" type="ORF">NSK11_contig00111-0017</name>
</gene>
<dbReference type="GO" id="GO:0005524">
    <property type="term" value="F:ATP binding"/>
    <property type="evidence" value="ECO:0007669"/>
    <property type="project" value="UniProtKB-UniRule"/>
</dbReference>
<keyword evidence="15" id="KW-1185">Reference proteome</keyword>
<dbReference type="Pfam" id="PF00069">
    <property type="entry name" value="Pkinase"/>
    <property type="match status" value="1"/>
</dbReference>
<comment type="caution">
    <text evidence="14">The sequence shown here is derived from an EMBL/GenBank/DDBJ whole genome shotgun (WGS) entry which is preliminary data.</text>
</comment>
<dbReference type="InterPro" id="IPR011009">
    <property type="entry name" value="Kinase-like_dom_sf"/>
</dbReference>
<organism evidence="14 15">
    <name type="scientific">Nocardia seriolae</name>
    <dbReference type="NCBI Taxonomy" id="37332"/>
    <lineage>
        <taxon>Bacteria</taxon>
        <taxon>Bacillati</taxon>
        <taxon>Actinomycetota</taxon>
        <taxon>Actinomycetes</taxon>
        <taxon>Mycobacteriales</taxon>
        <taxon>Nocardiaceae</taxon>
        <taxon>Nocardia</taxon>
    </lineage>
</organism>
<feature type="compositionally biased region" description="Basic and acidic residues" evidence="11">
    <location>
        <begin position="397"/>
        <end position="408"/>
    </location>
</feature>
<evidence type="ECO:0000256" key="6">
    <source>
        <dbReference type="ARBA" id="ARBA00022777"/>
    </source>
</evidence>
<dbReference type="EC" id="2.7.11.1" evidence="1"/>
<feature type="domain" description="PASTA" evidence="13">
    <location>
        <begin position="562"/>
        <end position="632"/>
    </location>
</feature>
<dbReference type="SMART" id="SM00740">
    <property type="entry name" value="PASTA"/>
    <property type="match status" value="2"/>
</dbReference>
<keyword evidence="6 14" id="KW-0418">Kinase</keyword>
<protein>
    <recommendedName>
        <fullName evidence="1">non-specific serine/threonine protein kinase</fullName>
        <ecNumber evidence="1">2.7.11.1</ecNumber>
    </recommendedName>
</protein>
<evidence type="ECO:0000313" key="14">
    <source>
        <dbReference type="EMBL" id="GAP31341.1"/>
    </source>
</evidence>
<name>A0ABC9Z1F4_9NOCA</name>
<dbReference type="Gene3D" id="3.30.10.20">
    <property type="match status" value="2"/>
</dbReference>
<evidence type="ECO:0000256" key="2">
    <source>
        <dbReference type="ARBA" id="ARBA00022527"/>
    </source>
</evidence>
<evidence type="ECO:0000256" key="4">
    <source>
        <dbReference type="ARBA" id="ARBA00022737"/>
    </source>
</evidence>
<feature type="compositionally biased region" description="Pro residues" evidence="11">
    <location>
        <begin position="476"/>
        <end position="488"/>
    </location>
</feature>
<evidence type="ECO:0000259" key="13">
    <source>
        <dbReference type="PROSITE" id="PS51178"/>
    </source>
</evidence>
<feature type="compositionally biased region" description="Low complexity" evidence="11">
    <location>
        <begin position="325"/>
        <end position="340"/>
    </location>
</feature>
<feature type="compositionally biased region" description="Low complexity" evidence="11">
    <location>
        <begin position="635"/>
        <end position="651"/>
    </location>
</feature>
<dbReference type="Proteomes" id="UP000037179">
    <property type="component" value="Unassembled WGS sequence"/>
</dbReference>
<feature type="region of interest" description="Disordered" evidence="11">
    <location>
        <begin position="448"/>
        <end position="497"/>
    </location>
</feature>
<accession>A0ABC9Z1F4</accession>
<dbReference type="PROSITE" id="PS50011">
    <property type="entry name" value="PROTEIN_KINASE_DOM"/>
    <property type="match status" value="1"/>
</dbReference>
<evidence type="ECO:0000256" key="9">
    <source>
        <dbReference type="ARBA" id="ARBA00048679"/>
    </source>
</evidence>
<proteinExistence type="predicted"/>
<evidence type="ECO:0000256" key="1">
    <source>
        <dbReference type="ARBA" id="ARBA00012513"/>
    </source>
</evidence>
<reference evidence="14 15" key="2">
    <citation type="journal article" date="2016" name="Genome Announc.">
        <title>Draft Genome Sequence of Erythromycin- and Oxytetracycline-Sensitive Nocardia seriolae Strain U-1 (NBRC 110359).</title>
        <authorList>
            <person name="Imajoh M."/>
            <person name="Sukeda M."/>
            <person name="Shimizu M."/>
            <person name="Yamane J."/>
            <person name="Ohnishi K."/>
            <person name="Oshima S."/>
        </authorList>
    </citation>
    <scope>NUCLEOTIDE SEQUENCE [LARGE SCALE GENOMIC DNA]</scope>
    <source>
        <strain evidence="14 15">U-1</strain>
    </source>
</reference>
<dbReference type="InterPro" id="IPR005543">
    <property type="entry name" value="PASTA_dom"/>
</dbReference>
<dbReference type="SUPFAM" id="SSF56112">
    <property type="entry name" value="Protein kinase-like (PK-like)"/>
    <property type="match status" value="1"/>
</dbReference>
<dbReference type="SMART" id="SM00220">
    <property type="entry name" value="S_TKc"/>
    <property type="match status" value="1"/>
</dbReference>
<dbReference type="PROSITE" id="PS51178">
    <property type="entry name" value="PASTA"/>
    <property type="match status" value="2"/>
</dbReference>
<evidence type="ECO:0000256" key="11">
    <source>
        <dbReference type="SAM" id="MobiDB-lite"/>
    </source>
</evidence>
<dbReference type="GO" id="GO:0004674">
    <property type="term" value="F:protein serine/threonine kinase activity"/>
    <property type="evidence" value="ECO:0007669"/>
    <property type="project" value="UniProtKB-KW"/>
</dbReference>
<evidence type="ECO:0000256" key="5">
    <source>
        <dbReference type="ARBA" id="ARBA00022741"/>
    </source>
</evidence>
<comment type="catalytic activity">
    <reaction evidence="8">
        <text>L-threonyl-[protein] + ATP = O-phospho-L-threonyl-[protein] + ADP + H(+)</text>
        <dbReference type="Rhea" id="RHEA:46608"/>
        <dbReference type="Rhea" id="RHEA-COMP:11060"/>
        <dbReference type="Rhea" id="RHEA-COMP:11605"/>
        <dbReference type="ChEBI" id="CHEBI:15378"/>
        <dbReference type="ChEBI" id="CHEBI:30013"/>
        <dbReference type="ChEBI" id="CHEBI:30616"/>
        <dbReference type="ChEBI" id="CHEBI:61977"/>
        <dbReference type="ChEBI" id="CHEBI:456216"/>
        <dbReference type="EC" id="2.7.11.1"/>
    </reaction>
</comment>
<keyword evidence="2 14" id="KW-0723">Serine/threonine-protein kinase</keyword>
<feature type="domain" description="Protein kinase" evidence="12">
    <location>
        <begin position="26"/>
        <end position="290"/>
    </location>
</feature>
<dbReference type="PANTHER" id="PTHR43289">
    <property type="entry name" value="MITOGEN-ACTIVATED PROTEIN KINASE KINASE KINASE 20-RELATED"/>
    <property type="match status" value="1"/>
</dbReference>
<evidence type="ECO:0000256" key="7">
    <source>
        <dbReference type="ARBA" id="ARBA00022840"/>
    </source>
</evidence>
<evidence type="ECO:0000256" key="8">
    <source>
        <dbReference type="ARBA" id="ARBA00047899"/>
    </source>
</evidence>
<keyword evidence="5 10" id="KW-0547">Nucleotide-binding</keyword>
<feature type="domain" description="PASTA" evidence="13">
    <location>
        <begin position="495"/>
        <end position="561"/>
    </location>
</feature>
<evidence type="ECO:0000259" key="12">
    <source>
        <dbReference type="PROSITE" id="PS50011"/>
    </source>
</evidence>
<keyword evidence="4" id="KW-0677">Repeat</keyword>
<feature type="compositionally biased region" description="Low complexity" evidence="11">
    <location>
        <begin position="448"/>
        <end position="475"/>
    </location>
</feature>
<sequence length="678" mass="70982">MSGPDVADGEDAMGSALKPGEVFAGYEILQKLGAGGMGAVYKARDRDLPRFVALKLLSMPGGDGDREHRVRFRREADAIARLQHPNIVTVYARGEDDGRLWISMTFVDGSDVAQALRRGPMHPARAVSILAETAAALDHAHDTGILHRDVKPANILLSQGRQERALLTDFGIAKSLDESRQLTQRGEILASFQYAAPERLTRPGEADRRADVYSLGCTLFHMLTGEPPYPGQNVGEIIYGHAYKPVPVPSHYNPTLPRAFDDIVAQAMAKEPERRFDTCTRLAATAAQLLRQPQPPRPEAAAPNPEFRYSAVRSGPTRIDQNVATLTGRPPSTPPTGTRLVPPVGVTTMPPAGNTAGRTGGTAFGRQGGTAPAPASGNTRPPLPPTLPVPSDPGTRPYDDTGPRDLVDRAPTSTAPAPKRGNAARVVLGSALLVALALVAIMLADRSDDSGAATPPSAVATAVPTTTSQPPVTTSDPPPSSRSEPPPVVTSQAVQPAKTATVPDVIGAQYTQAKAELDKLGFYAQQLWREDKRAKGTVLETDPAAGKELAVGVTIKVYVSSGPATTFTMPNLVGMSVAEANGALQKLGWIATLQPTKVTVTDASKVGKIITQSPASGGSVAVDGSVTVSVGELAPSTTPTTTRGPSTVPPTTTTPPPTTTVPLTTAAQRISITTAPGY</sequence>
<dbReference type="CDD" id="cd14014">
    <property type="entry name" value="STKc_PknB_like"/>
    <property type="match status" value="1"/>
</dbReference>
<keyword evidence="3" id="KW-0808">Transferase</keyword>
<feature type="binding site" evidence="10">
    <location>
        <position position="55"/>
    </location>
    <ligand>
        <name>ATP</name>
        <dbReference type="ChEBI" id="CHEBI:30616"/>
    </ligand>
</feature>
<reference evidence="15" key="1">
    <citation type="submission" date="2015-07" db="EMBL/GenBank/DDBJ databases">
        <title>Nocardia seriolae U-1 whole genome shotgun sequence.</title>
        <authorList>
            <person name="Imajoh M."/>
            <person name="Fukumoto Y."/>
            <person name="Sukeda M."/>
            <person name="Yamane J."/>
            <person name="Yamasaki K."/>
            <person name="Shimizu M."/>
            <person name="Ohnishi K."/>
            <person name="Oshima S."/>
        </authorList>
    </citation>
    <scope>NUCLEOTIDE SEQUENCE [LARGE SCALE GENOMIC DNA]</scope>
    <source>
        <strain evidence="15">U-1</strain>
    </source>
</reference>
<comment type="catalytic activity">
    <reaction evidence="9">
        <text>L-seryl-[protein] + ATP = O-phospho-L-seryl-[protein] + ADP + H(+)</text>
        <dbReference type="Rhea" id="RHEA:17989"/>
        <dbReference type="Rhea" id="RHEA-COMP:9863"/>
        <dbReference type="Rhea" id="RHEA-COMP:11604"/>
        <dbReference type="ChEBI" id="CHEBI:15378"/>
        <dbReference type="ChEBI" id="CHEBI:29999"/>
        <dbReference type="ChEBI" id="CHEBI:30616"/>
        <dbReference type="ChEBI" id="CHEBI:83421"/>
        <dbReference type="ChEBI" id="CHEBI:456216"/>
        <dbReference type="EC" id="2.7.11.1"/>
    </reaction>
</comment>
<feature type="compositionally biased region" description="Pro residues" evidence="11">
    <location>
        <begin position="381"/>
        <end position="391"/>
    </location>
</feature>
<dbReference type="AlphaFoldDB" id="A0ABC9Z1F4"/>
<dbReference type="PANTHER" id="PTHR43289:SF6">
    <property type="entry name" value="SERINE_THREONINE-PROTEIN KINASE NEKL-3"/>
    <property type="match status" value="1"/>
</dbReference>
<dbReference type="EMBL" id="BBYQ01000111">
    <property type="protein sequence ID" value="GAP31341.1"/>
    <property type="molecule type" value="Genomic_DNA"/>
</dbReference>
<dbReference type="InterPro" id="IPR008271">
    <property type="entry name" value="Ser/Thr_kinase_AS"/>
</dbReference>
<feature type="compositionally biased region" description="Gly residues" evidence="11">
    <location>
        <begin position="358"/>
        <end position="368"/>
    </location>
</feature>
<dbReference type="InterPro" id="IPR000719">
    <property type="entry name" value="Prot_kinase_dom"/>
</dbReference>
<evidence type="ECO:0000256" key="3">
    <source>
        <dbReference type="ARBA" id="ARBA00022679"/>
    </source>
</evidence>
<feature type="region of interest" description="Disordered" evidence="11">
    <location>
        <begin position="317"/>
        <end position="419"/>
    </location>
</feature>
<dbReference type="PROSITE" id="PS00107">
    <property type="entry name" value="PROTEIN_KINASE_ATP"/>
    <property type="match status" value="1"/>
</dbReference>
<keyword evidence="7 10" id="KW-0067">ATP-binding</keyword>
<evidence type="ECO:0000256" key="10">
    <source>
        <dbReference type="PROSITE-ProRule" id="PRU10141"/>
    </source>
</evidence>
<evidence type="ECO:0000313" key="15">
    <source>
        <dbReference type="Proteomes" id="UP000037179"/>
    </source>
</evidence>
<dbReference type="Pfam" id="PF03793">
    <property type="entry name" value="PASTA"/>
    <property type="match status" value="2"/>
</dbReference>
<dbReference type="Gene3D" id="1.10.510.10">
    <property type="entry name" value="Transferase(Phosphotransferase) domain 1"/>
    <property type="match status" value="1"/>
</dbReference>
<dbReference type="Gene3D" id="3.30.200.20">
    <property type="entry name" value="Phosphorylase Kinase, domain 1"/>
    <property type="match status" value="1"/>
</dbReference>
<dbReference type="InterPro" id="IPR017441">
    <property type="entry name" value="Protein_kinase_ATP_BS"/>
</dbReference>
<dbReference type="CDD" id="cd06577">
    <property type="entry name" value="PASTA_pknB"/>
    <property type="match status" value="2"/>
</dbReference>
<feature type="region of interest" description="Disordered" evidence="11">
    <location>
        <begin position="632"/>
        <end position="661"/>
    </location>
</feature>
<dbReference type="PROSITE" id="PS00108">
    <property type="entry name" value="PROTEIN_KINASE_ST"/>
    <property type="match status" value="1"/>
</dbReference>